<dbReference type="Pfam" id="PF03729">
    <property type="entry name" value="DUF308"/>
    <property type="match status" value="1"/>
</dbReference>
<dbReference type="AlphaFoldDB" id="A0A6G9IDF7"/>
<dbReference type="Proteomes" id="UP000501168">
    <property type="component" value="Chromosome"/>
</dbReference>
<feature type="transmembrane region" description="Helical" evidence="1">
    <location>
        <begin position="100"/>
        <end position="122"/>
    </location>
</feature>
<dbReference type="InParanoid" id="A0A6G9IDF7"/>
<evidence type="ECO:0000313" key="2">
    <source>
        <dbReference type="EMBL" id="QIQ22271.1"/>
    </source>
</evidence>
<keyword evidence="1" id="KW-1133">Transmembrane helix</keyword>
<dbReference type="InterPro" id="IPR005325">
    <property type="entry name" value="DUF308_memb"/>
</dbReference>
<keyword evidence="3" id="KW-1185">Reference proteome</keyword>
<proteinExistence type="predicted"/>
<dbReference type="PANTHER" id="PTHR34989:SF1">
    <property type="entry name" value="PROTEIN HDED"/>
    <property type="match status" value="1"/>
</dbReference>
<keyword evidence="1" id="KW-0472">Membrane</keyword>
<reference evidence="2 3" key="1">
    <citation type="submission" date="2020-03" db="EMBL/GenBank/DDBJ databases">
        <title>Complete genome sequence of Orbus sp. IPMB12 (BCRC 80908).</title>
        <authorList>
            <person name="Lo W.-S."/>
            <person name="Chang T.-H."/>
            <person name="Kuo C.-H."/>
        </authorList>
    </citation>
    <scope>NUCLEOTIDE SEQUENCE [LARGE SCALE GENOMIC DNA]</scope>
    <source>
        <strain evidence="2 3">IPMB12</strain>
    </source>
</reference>
<evidence type="ECO:0000313" key="3">
    <source>
        <dbReference type="Proteomes" id="UP000501168"/>
    </source>
</evidence>
<evidence type="ECO:0000256" key="1">
    <source>
        <dbReference type="SAM" id="Phobius"/>
    </source>
</evidence>
<accession>A0A6G9IDF7</accession>
<dbReference type="FunCoup" id="A0A6G9IDF7">
    <property type="interactions" value="25"/>
</dbReference>
<sequence length="185" mass="20062">MARLTPSFQDLSSLRGKWGWFLIIGIVLLVLGCLALSHQLIATVFSVYYIGILLVIAGLAQAIQSFQIKGFGQTALWAVMGVLYILIGILALFQPLLISSALTLILAITLIISGVSQTLGSLNNRALPLWGWLLFSGLITLILGIIILSGWPEASLWVLGMFLGIDLAFQGWAYIAMSFAIKNLK</sequence>
<feature type="transmembrane region" description="Helical" evidence="1">
    <location>
        <begin position="75"/>
        <end position="94"/>
    </location>
</feature>
<gene>
    <name evidence="2" type="ORF">IPMB12_11585</name>
</gene>
<dbReference type="EMBL" id="CP050253">
    <property type="protein sequence ID" value="QIQ22271.1"/>
    <property type="molecule type" value="Genomic_DNA"/>
</dbReference>
<feature type="transmembrane region" description="Helical" evidence="1">
    <location>
        <begin position="20"/>
        <end position="41"/>
    </location>
</feature>
<organism evidence="2 3">
    <name type="scientific">Zophobihabitans entericus</name>
    <dbReference type="NCBI Taxonomy" id="1635327"/>
    <lineage>
        <taxon>Bacteria</taxon>
        <taxon>Pseudomonadati</taxon>
        <taxon>Pseudomonadota</taxon>
        <taxon>Gammaproteobacteria</taxon>
        <taxon>Orbales</taxon>
        <taxon>Orbaceae</taxon>
        <taxon>Zophobihabitans</taxon>
    </lineage>
</organism>
<name>A0A6G9IDF7_9GAMM</name>
<dbReference type="KEGG" id="orb:IPMB12_11585"/>
<feature type="transmembrane region" description="Helical" evidence="1">
    <location>
        <begin position="129"/>
        <end position="151"/>
    </location>
</feature>
<protein>
    <submittedName>
        <fullName evidence="2">HdeD family acid-resistance protein</fullName>
    </submittedName>
</protein>
<feature type="transmembrane region" description="Helical" evidence="1">
    <location>
        <begin position="47"/>
        <end position="63"/>
    </location>
</feature>
<keyword evidence="1" id="KW-0812">Transmembrane</keyword>
<dbReference type="PROSITE" id="PS51257">
    <property type="entry name" value="PROKAR_LIPOPROTEIN"/>
    <property type="match status" value="1"/>
</dbReference>
<feature type="transmembrane region" description="Helical" evidence="1">
    <location>
        <begin position="157"/>
        <end position="181"/>
    </location>
</feature>
<dbReference type="GO" id="GO:0005886">
    <property type="term" value="C:plasma membrane"/>
    <property type="evidence" value="ECO:0007669"/>
    <property type="project" value="TreeGrafter"/>
</dbReference>
<dbReference type="PANTHER" id="PTHR34989">
    <property type="entry name" value="PROTEIN HDED"/>
    <property type="match status" value="1"/>
</dbReference>
<dbReference type="RefSeq" id="WP_166917567.1">
    <property type="nucleotide sequence ID" value="NZ_CP050253.1"/>
</dbReference>
<dbReference type="InterPro" id="IPR052712">
    <property type="entry name" value="Acid_resist_chaperone_HdeD"/>
</dbReference>